<keyword evidence="1" id="KW-0472">Membrane</keyword>
<evidence type="ECO:0000313" key="3">
    <source>
        <dbReference type="Proteomes" id="UP000190042"/>
    </source>
</evidence>
<keyword evidence="3" id="KW-1185">Reference proteome</keyword>
<dbReference type="RefSeq" id="WP_009498474.1">
    <property type="nucleotide sequence ID" value="NZ_FUYJ01000008.1"/>
</dbReference>
<keyword evidence="1" id="KW-1133">Transmembrane helix</keyword>
<name>A0A1T4YSI7_9BACL</name>
<proteinExistence type="predicted"/>
<evidence type="ECO:0000313" key="2">
    <source>
        <dbReference type="EMBL" id="SKB04241.1"/>
    </source>
</evidence>
<gene>
    <name evidence="2" type="ORF">SAMN04244570_3358</name>
</gene>
<accession>A0A1T4YSI7</accession>
<keyword evidence="1" id="KW-0812">Transmembrane</keyword>
<dbReference type="Proteomes" id="UP000190042">
    <property type="component" value="Unassembled WGS sequence"/>
</dbReference>
<reference evidence="3" key="1">
    <citation type="submission" date="2017-02" db="EMBL/GenBank/DDBJ databases">
        <authorList>
            <person name="Varghese N."/>
            <person name="Submissions S."/>
        </authorList>
    </citation>
    <scope>NUCLEOTIDE SEQUENCE [LARGE SCALE GENOMIC DNA]</scope>
    <source>
        <strain evidence="3">DSM 23966</strain>
    </source>
</reference>
<protein>
    <submittedName>
        <fullName evidence="2">Uncharacterized protein</fullName>
    </submittedName>
</protein>
<evidence type="ECO:0000256" key="1">
    <source>
        <dbReference type="SAM" id="Phobius"/>
    </source>
</evidence>
<organism evidence="2 3">
    <name type="scientific">Sporosarcina newyorkensis</name>
    <dbReference type="NCBI Taxonomy" id="759851"/>
    <lineage>
        <taxon>Bacteria</taxon>
        <taxon>Bacillati</taxon>
        <taxon>Bacillota</taxon>
        <taxon>Bacilli</taxon>
        <taxon>Bacillales</taxon>
        <taxon>Caryophanaceae</taxon>
        <taxon>Sporosarcina</taxon>
    </lineage>
</organism>
<feature type="transmembrane region" description="Helical" evidence="1">
    <location>
        <begin position="6"/>
        <end position="27"/>
    </location>
</feature>
<dbReference type="AlphaFoldDB" id="A0A1T4YSI7"/>
<dbReference type="EMBL" id="FUYJ01000008">
    <property type="protein sequence ID" value="SKB04241.1"/>
    <property type="molecule type" value="Genomic_DNA"/>
</dbReference>
<sequence>MGLMYTTVIGYMVVLGLASLFTMHFLAGAMDSSDSVIIDPKPETKN</sequence>